<keyword evidence="4" id="KW-1185">Reference proteome</keyword>
<name>A0A3Q7E9Y0_SOLLC</name>
<dbReference type="AlphaFoldDB" id="A0A3Q7E9Y0"/>
<feature type="region of interest" description="Disordered" evidence="1">
    <location>
        <begin position="40"/>
        <end position="63"/>
    </location>
</feature>
<dbReference type="Pfam" id="PF13976">
    <property type="entry name" value="gag_pre-integrs"/>
    <property type="match status" value="1"/>
</dbReference>
<feature type="compositionally biased region" description="Polar residues" evidence="1">
    <location>
        <begin position="49"/>
        <end position="63"/>
    </location>
</feature>
<feature type="domain" description="GAG-pre-integrase" evidence="2">
    <location>
        <begin position="173"/>
        <end position="221"/>
    </location>
</feature>
<accession>A0A3Q7E9Y0</accession>
<dbReference type="InParanoid" id="A0A3Q7E9Y0"/>
<dbReference type="Gramene" id="Solyc01g010165.1.1">
    <property type="protein sequence ID" value="Solyc01g010165.1.1"/>
    <property type="gene ID" value="Solyc01g010165.1"/>
</dbReference>
<sequence length="291" mass="33193">MAGRGQGQGFKGKKVLPGNNNTGCEICGFKNHVTEKYPSDFKTKRKQSDSCGSYQNNTEGFRSHGTYNSNVYNNTGNFKPYVNYASVDKQKEESEFTKKEYNQMKNLLHNKEQSDCKANLKGNTSLQTKSSAYDWIIDSRATHHVASYEELMYELKNTRNEHPSTIQLPTGSKAQDANLTDLWHFRLGHPPIEVMKQIPSLKKYFNITTYSCCHICPVAKQSRLSFPTNSVEEHVEETLINPIQSKLHIMLLLLRIICWSHNIMISQVMVILHQLEGLPDLLSLLFGIRTT</sequence>
<protein>
    <recommendedName>
        <fullName evidence="2">GAG-pre-integrase domain-containing protein</fullName>
    </recommendedName>
</protein>
<evidence type="ECO:0000256" key="1">
    <source>
        <dbReference type="SAM" id="MobiDB-lite"/>
    </source>
</evidence>
<evidence type="ECO:0000313" key="4">
    <source>
        <dbReference type="Proteomes" id="UP000004994"/>
    </source>
</evidence>
<organism evidence="3">
    <name type="scientific">Solanum lycopersicum</name>
    <name type="common">Tomato</name>
    <name type="synonym">Lycopersicon esculentum</name>
    <dbReference type="NCBI Taxonomy" id="4081"/>
    <lineage>
        <taxon>Eukaryota</taxon>
        <taxon>Viridiplantae</taxon>
        <taxon>Streptophyta</taxon>
        <taxon>Embryophyta</taxon>
        <taxon>Tracheophyta</taxon>
        <taxon>Spermatophyta</taxon>
        <taxon>Magnoliopsida</taxon>
        <taxon>eudicotyledons</taxon>
        <taxon>Gunneridae</taxon>
        <taxon>Pentapetalae</taxon>
        <taxon>asterids</taxon>
        <taxon>lamiids</taxon>
        <taxon>Solanales</taxon>
        <taxon>Solanaceae</taxon>
        <taxon>Solanoideae</taxon>
        <taxon>Solaneae</taxon>
        <taxon>Solanum</taxon>
        <taxon>Solanum subgen. Lycopersicon</taxon>
    </lineage>
</organism>
<dbReference type="Proteomes" id="UP000004994">
    <property type="component" value="Chromosome 1"/>
</dbReference>
<proteinExistence type="predicted"/>
<reference evidence="3" key="2">
    <citation type="submission" date="2019-01" db="UniProtKB">
        <authorList>
            <consortium name="EnsemblPlants"/>
        </authorList>
    </citation>
    <scope>IDENTIFICATION</scope>
    <source>
        <strain evidence="3">cv. Heinz 1706</strain>
    </source>
</reference>
<dbReference type="EnsemblPlants" id="Solyc01g010165.1.1">
    <property type="protein sequence ID" value="Solyc01g010165.1.1"/>
    <property type="gene ID" value="Solyc01g010165.1"/>
</dbReference>
<evidence type="ECO:0000259" key="2">
    <source>
        <dbReference type="Pfam" id="PF13976"/>
    </source>
</evidence>
<reference evidence="3" key="1">
    <citation type="journal article" date="2012" name="Nature">
        <title>The tomato genome sequence provides insights into fleshy fruit evolution.</title>
        <authorList>
            <consortium name="Tomato Genome Consortium"/>
        </authorList>
    </citation>
    <scope>NUCLEOTIDE SEQUENCE [LARGE SCALE GENOMIC DNA]</scope>
    <source>
        <strain evidence="3">cv. Heinz 1706</strain>
    </source>
</reference>
<evidence type="ECO:0000313" key="3">
    <source>
        <dbReference type="EnsemblPlants" id="Solyc01g010165.1.1"/>
    </source>
</evidence>
<dbReference type="InterPro" id="IPR025724">
    <property type="entry name" value="GAG-pre-integrase_dom"/>
</dbReference>